<dbReference type="AlphaFoldDB" id="A0A6A4HVT7"/>
<sequence length="280" mass="32055">MAATSLIPAGFTFLNPKLFLSVKAREGVIDLLKKSDDRNPDVQDMYIYNDFYGYAVLDLIDATLTKLNGKVLKKDWNEAMLLAEILTHFMNIEDSYFGVDDGERVDVTNKAYGALLVKVLRAVKKEGHLNATHFPSLETFLKSATDLGDSMSHQSYESAYECVCKAIGRRLFEGKTTEQKQLEKVRVEEWLKTVDKEEQGNDSSEDDDDDKEWFSGAKLKDEDLKDPDFALSRVWKEYKEYLKSVPTLPLRGPPEWDITSWTDAHKRPFLFSTMDATMDY</sequence>
<accession>A0A6A4HVT7</accession>
<dbReference type="Proteomes" id="UP000799118">
    <property type="component" value="Unassembled WGS sequence"/>
</dbReference>
<reference evidence="1" key="1">
    <citation type="journal article" date="2019" name="Environ. Microbiol.">
        <title>Fungal ecological strategies reflected in gene transcription - a case study of two litter decomposers.</title>
        <authorList>
            <person name="Barbi F."/>
            <person name="Kohler A."/>
            <person name="Barry K."/>
            <person name="Baskaran P."/>
            <person name="Daum C."/>
            <person name="Fauchery L."/>
            <person name="Ihrmark K."/>
            <person name="Kuo A."/>
            <person name="LaButti K."/>
            <person name="Lipzen A."/>
            <person name="Morin E."/>
            <person name="Grigoriev I.V."/>
            <person name="Henrissat B."/>
            <person name="Lindahl B."/>
            <person name="Martin F."/>
        </authorList>
    </citation>
    <scope>NUCLEOTIDE SEQUENCE</scope>
    <source>
        <strain evidence="1">JB14</strain>
    </source>
</reference>
<gene>
    <name evidence="1" type="ORF">BT96DRAFT_855975</name>
</gene>
<organism evidence="1 2">
    <name type="scientific">Gymnopus androsaceus JB14</name>
    <dbReference type="NCBI Taxonomy" id="1447944"/>
    <lineage>
        <taxon>Eukaryota</taxon>
        <taxon>Fungi</taxon>
        <taxon>Dikarya</taxon>
        <taxon>Basidiomycota</taxon>
        <taxon>Agaricomycotina</taxon>
        <taxon>Agaricomycetes</taxon>
        <taxon>Agaricomycetidae</taxon>
        <taxon>Agaricales</taxon>
        <taxon>Marasmiineae</taxon>
        <taxon>Omphalotaceae</taxon>
        <taxon>Gymnopus</taxon>
    </lineage>
</organism>
<dbReference type="OrthoDB" id="10037289at2759"/>
<proteinExistence type="predicted"/>
<evidence type="ECO:0000313" key="1">
    <source>
        <dbReference type="EMBL" id="KAE9402013.1"/>
    </source>
</evidence>
<protein>
    <submittedName>
        <fullName evidence="1">Uncharacterized protein</fullName>
    </submittedName>
</protein>
<dbReference type="EMBL" id="ML769439">
    <property type="protein sequence ID" value="KAE9402013.1"/>
    <property type="molecule type" value="Genomic_DNA"/>
</dbReference>
<keyword evidence="2" id="KW-1185">Reference proteome</keyword>
<evidence type="ECO:0000313" key="2">
    <source>
        <dbReference type="Proteomes" id="UP000799118"/>
    </source>
</evidence>
<name>A0A6A4HVT7_9AGAR</name>